<dbReference type="AlphaFoldDB" id="A0A170RTW4"/>
<reference evidence="3" key="1">
    <citation type="submission" date="2016-05" db="EMBL/GenBank/DDBJ databases">
        <title>Draft genome sequences of four strains of Ehrlichia ruminantium, a tick-borne pathogen of ruminants, isolated from Zimbabwe, The Gambia and Ghana.</title>
        <authorList>
            <person name="Nakao R."/>
            <person name="Jongejan F."/>
            <person name="Sugimoto C."/>
        </authorList>
    </citation>
    <scope>NUCLEOTIDE SEQUENCE [LARGE SCALE GENOMIC DNA]</scope>
    <source>
        <strain evidence="3">Kerr Seringe</strain>
    </source>
</reference>
<keyword evidence="1" id="KW-1133">Transmembrane helix</keyword>
<sequence>MEKFNSNLSIGIINTVLFLVFLSIITTLAHTIMLHRGLPIEHIEKRSIDNIQQQVGIFLPISSEELSKIDHKYNITDLTCNSISDIQDNILVIKQ</sequence>
<feature type="transmembrane region" description="Helical" evidence="1">
    <location>
        <begin position="12"/>
        <end position="34"/>
    </location>
</feature>
<dbReference type="EMBL" id="BDDL01000052">
    <property type="protein sequence ID" value="GAT77208.1"/>
    <property type="molecule type" value="Genomic_DNA"/>
</dbReference>
<evidence type="ECO:0000256" key="1">
    <source>
        <dbReference type="SAM" id="Phobius"/>
    </source>
</evidence>
<keyword evidence="1" id="KW-0472">Membrane</keyword>
<comment type="caution">
    <text evidence="2">The sequence shown here is derived from an EMBL/GenBank/DDBJ whole genome shotgun (WGS) entry which is preliminary data.</text>
</comment>
<keyword evidence="1" id="KW-0812">Transmembrane</keyword>
<organism evidence="2 3">
    <name type="scientific">Ehrlichia ruminantium</name>
    <name type="common">heartwater rickettsia</name>
    <name type="synonym">Cowdria ruminantium</name>
    <dbReference type="NCBI Taxonomy" id="779"/>
    <lineage>
        <taxon>Bacteria</taxon>
        <taxon>Pseudomonadati</taxon>
        <taxon>Pseudomonadota</taxon>
        <taxon>Alphaproteobacteria</taxon>
        <taxon>Rickettsiales</taxon>
        <taxon>Anaplasmataceae</taxon>
        <taxon>Ehrlichia</taxon>
    </lineage>
</organism>
<protein>
    <submittedName>
        <fullName evidence="2">Putative membrane protein</fullName>
    </submittedName>
</protein>
<accession>A0A170RTW4</accession>
<gene>
    <name evidence="2" type="ORF">EHRUM2_04220</name>
</gene>
<name>A0A170RTW4_EHRRU</name>
<evidence type="ECO:0000313" key="2">
    <source>
        <dbReference type="EMBL" id="GAT77208.1"/>
    </source>
</evidence>
<feature type="non-terminal residue" evidence="2">
    <location>
        <position position="95"/>
    </location>
</feature>
<evidence type="ECO:0000313" key="3">
    <source>
        <dbReference type="Proteomes" id="UP000092677"/>
    </source>
</evidence>
<proteinExistence type="predicted"/>
<dbReference type="Proteomes" id="UP000092677">
    <property type="component" value="Unassembled WGS sequence"/>
</dbReference>